<keyword evidence="1" id="KW-1133">Transmembrane helix</keyword>
<feature type="transmembrane region" description="Helical" evidence="1">
    <location>
        <begin position="6"/>
        <end position="28"/>
    </location>
</feature>
<keyword evidence="1" id="KW-0472">Membrane</keyword>
<accession>A0A5B8UZK1</accession>
<dbReference type="AlphaFoldDB" id="A0A5B8UZK1"/>
<feature type="transmembrane region" description="Helical" evidence="1">
    <location>
        <begin position="132"/>
        <end position="153"/>
    </location>
</feature>
<organism evidence="2 3">
    <name type="scientific">Mucilaginibacter ginsenosidivorans</name>
    <dbReference type="NCBI Taxonomy" id="398053"/>
    <lineage>
        <taxon>Bacteria</taxon>
        <taxon>Pseudomonadati</taxon>
        <taxon>Bacteroidota</taxon>
        <taxon>Sphingobacteriia</taxon>
        <taxon>Sphingobacteriales</taxon>
        <taxon>Sphingobacteriaceae</taxon>
        <taxon>Mucilaginibacter</taxon>
    </lineage>
</organism>
<feature type="transmembrane region" description="Helical" evidence="1">
    <location>
        <begin position="90"/>
        <end position="112"/>
    </location>
</feature>
<protein>
    <recommendedName>
        <fullName evidence="4">DUF2306 domain-containing protein</fullName>
    </recommendedName>
</protein>
<gene>
    <name evidence="2" type="ORF">FRZ54_15995</name>
</gene>
<keyword evidence="3" id="KW-1185">Reference proteome</keyword>
<keyword evidence="1" id="KW-0812">Transmembrane</keyword>
<evidence type="ECO:0000256" key="1">
    <source>
        <dbReference type="SAM" id="Phobius"/>
    </source>
</evidence>
<proteinExistence type="predicted"/>
<feature type="transmembrane region" description="Helical" evidence="1">
    <location>
        <begin position="40"/>
        <end position="58"/>
    </location>
</feature>
<reference evidence="2 3" key="1">
    <citation type="journal article" date="2017" name="Curr. Microbiol.">
        <title>Mucilaginibacter ginsenosidivorans sp. nov., Isolated from Soil of Ginseng Field.</title>
        <authorList>
            <person name="Kim M.M."/>
            <person name="Siddiqi M.Z."/>
            <person name="Im W.T."/>
        </authorList>
    </citation>
    <scope>NUCLEOTIDE SEQUENCE [LARGE SCALE GENOMIC DNA]</scope>
    <source>
        <strain evidence="2 3">Gsoil 3017</strain>
    </source>
</reference>
<evidence type="ECO:0000313" key="3">
    <source>
        <dbReference type="Proteomes" id="UP000321479"/>
    </source>
</evidence>
<dbReference type="Proteomes" id="UP000321479">
    <property type="component" value="Chromosome"/>
</dbReference>
<dbReference type="OrthoDB" id="713921at2"/>
<evidence type="ECO:0008006" key="4">
    <source>
        <dbReference type="Google" id="ProtNLM"/>
    </source>
</evidence>
<dbReference type="EMBL" id="CP042436">
    <property type="protein sequence ID" value="QEC64013.1"/>
    <property type="molecule type" value="Genomic_DNA"/>
</dbReference>
<feature type="transmembrane region" description="Helical" evidence="1">
    <location>
        <begin position="64"/>
        <end position="83"/>
    </location>
</feature>
<dbReference type="RefSeq" id="WP_147032586.1">
    <property type="nucleotide sequence ID" value="NZ_CP042436.1"/>
</dbReference>
<name>A0A5B8UZK1_9SPHI</name>
<sequence>MPNHLSVLGIIHTAISIIALLVAYYALYRSGKLDPATGPGRTYILLTILTCVTGFPIMKTGHLTAGHFTAIIILVLLPIGIYAHRIFGKAAKYVQVIVMSTTLFLSMVPAIVETLTRLPISSPIATGPNDPIIQNGLLILFILYIAGVIYQVIKIKKRGKTTPPQATPSGA</sequence>
<evidence type="ECO:0000313" key="2">
    <source>
        <dbReference type="EMBL" id="QEC64013.1"/>
    </source>
</evidence>
<dbReference type="KEGG" id="mgin:FRZ54_15995"/>